<gene>
    <name evidence="1" type="ORF">I7730_14115</name>
</gene>
<accession>A0A8H9N156</accession>
<name>A0A8H9N156_VIBVL</name>
<organism evidence="1">
    <name type="scientific">Vibrio vulnificus</name>
    <dbReference type="NCBI Taxonomy" id="672"/>
    <lineage>
        <taxon>Bacteria</taxon>
        <taxon>Pseudomonadati</taxon>
        <taxon>Pseudomonadota</taxon>
        <taxon>Gammaproteobacteria</taxon>
        <taxon>Vibrionales</taxon>
        <taxon>Vibrionaceae</taxon>
        <taxon>Vibrio</taxon>
    </lineage>
</organism>
<reference evidence="1" key="2">
    <citation type="submission" date="2019-01" db="EMBL/GenBank/DDBJ databases">
        <authorList>
            <consortium name="NCBI Pathogen Detection Project"/>
        </authorList>
    </citation>
    <scope>NUCLEOTIDE SEQUENCE</scope>
    <source>
        <strain evidence="1">BCW_3452</strain>
    </source>
</reference>
<sequence length="102" mass="11172">MSENSENHSKDTLPPIDLNKGHETMIAIASQKSSMEILASFISISEELAKIGHVVNSELEQLSESGSSKKGDALRYIEDVNDLRRKISIGTATLKKSLVCKK</sequence>
<comment type="caution">
    <text evidence="1">The sequence shown here is derived from an EMBL/GenBank/DDBJ whole genome shotgun (WGS) entry which is preliminary data.</text>
</comment>
<evidence type="ECO:0000313" key="1">
    <source>
        <dbReference type="EMBL" id="HAS8540921.1"/>
    </source>
</evidence>
<dbReference type="AlphaFoldDB" id="A0A8H9N156"/>
<dbReference type="EMBL" id="DACRBY010000017">
    <property type="protein sequence ID" value="HAS8540921.1"/>
    <property type="molecule type" value="Genomic_DNA"/>
</dbReference>
<protein>
    <submittedName>
        <fullName evidence="1">Uncharacterized protein</fullName>
    </submittedName>
</protein>
<proteinExistence type="predicted"/>
<reference evidence="1" key="1">
    <citation type="journal article" date="2018" name="Genome Biol.">
        <title>SKESA: strategic k-mer extension for scrupulous assemblies.</title>
        <authorList>
            <person name="Souvorov A."/>
            <person name="Agarwala R."/>
            <person name="Lipman D.J."/>
        </authorList>
    </citation>
    <scope>NUCLEOTIDE SEQUENCE</scope>
    <source>
        <strain evidence="1">BCW_3452</strain>
    </source>
</reference>
<dbReference type="Proteomes" id="UP000863257">
    <property type="component" value="Unassembled WGS sequence"/>
</dbReference>